<dbReference type="InterPro" id="IPR000467">
    <property type="entry name" value="G_patch_dom"/>
</dbReference>
<feature type="compositionally biased region" description="Basic and acidic residues" evidence="1">
    <location>
        <begin position="423"/>
        <end position="433"/>
    </location>
</feature>
<dbReference type="GO" id="GO:0003676">
    <property type="term" value="F:nucleic acid binding"/>
    <property type="evidence" value="ECO:0007669"/>
    <property type="project" value="InterPro"/>
</dbReference>
<feature type="compositionally biased region" description="Basic and acidic residues" evidence="1">
    <location>
        <begin position="612"/>
        <end position="623"/>
    </location>
</feature>
<accession>A0A0B6Z7E8</accession>
<feature type="region of interest" description="Disordered" evidence="1">
    <location>
        <begin position="405"/>
        <end position="437"/>
    </location>
</feature>
<feature type="region of interest" description="Disordered" evidence="1">
    <location>
        <begin position="603"/>
        <end position="643"/>
    </location>
</feature>
<dbReference type="GO" id="GO:0039536">
    <property type="term" value="P:negative regulation of RIG-I signaling pathway"/>
    <property type="evidence" value="ECO:0007669"/>
    <property type="project" value="InterPro"/>
</dbReference>
<protein>
    <recommendedName>
        <fullName evidence="2">G-patch domain-containing protein</fullName>
    </recommendedName>
</protein>
<evidence type="ECO:0000259" key="2">
    <source>
        <dbReference type="PROSITE" id="PS50174"/>
    </source>
</evidence>
<feature type="domain" description="G-patch" evidence="2">
    <location>
        <begin position="539"/>
        <end position="587"/>
    </location>
</feature>
<feature type="region of interest" description="Disordered" evidence="1">
    <location>
        <begin position="278"/>
        <end position="309"/>
    </location>
</feature>
<dbReference type="InterPro" id="IPR040341">
    <property type="entry name" value="GPATCH3"/>
</dbReference>
<reference evidence="3" key="1">
    <citation type="submission" date="2014-12" db="EMBL/GenBank/DDBJ databases">
        <title>Insight into the proteome of Arion vulgaris.</title>
        <authorList>
            <person name="Aradska J."/>
            <person name="Bulat T."/>
            <person name="Smidak R."/>
            <person name="Sarate P."/>
            <person name="Gangsoo J."/>
            <person name="Sialana F."/>
            <person name="Bilban M."/>
            <person name="Lubec G."/>
        </authorList>
    </citation>
    <scope>NUCLEOTIDE SEQUENCE</scope>
    <source>
        <tissue evidence="3">Skin</tissue>
    </source>
</reference>
<dbReference type="EMBL" id="HACG01016775">
    <property type="protein sequence ID" value="CEK63640.1"/>
    <property type="molecule type" value="Transcribed_RNA"/>
</dbReference>
<dbReference type="PROSITE" id="PS50174">
    <property type="entry name" value="G_PATCH"/>
    <property type="match status" value="1"/>
</dbReference>
<organism evidence="3">
    <name type="scientific">Arion vulgaris</name>
    <dbReference type="NCBI Taxonomy" id="1028688"/>
    <lineage>
        <taxon>Eukaryota</taxon>
        <taxon>Metazoa</taxon>
        <taxon>Spiralia</taxon>
        <taxon>Lophotrochozoa</taxon>
        <taxon>Mollusca</taxon>
        <taxon>Gastropoda</taxon>
        <taxon>Heterobranchia</taxon>
        <taxon>Euthyneura</taxon>
        <taxon>Panpulmonata</taxon>
        <taxon>Eupulmonata</taxon>
        <taxon>Stylommatophora</taxon>
        <taxon>Helicina</taxon>
        <taxon>Arionoidea</taxon>
        <taxon>Arionidae</taxon>
        <taxon>Arion</taxon>
    </lineage>
</organism>
<feature type="compositionally biased region" description="Polar residues" evidence="1">
    <location>
        <begin position="280"/>
        <end position="294"/>
    </location>
</feature>
<evidence type="ECO:0000313" key="3">
    <source>
        <dbReference type="EMBL" id="CEK63640.1"/>
    </source>
</evidence>
<feature type="compositionally biased region" description="Basic and acidic residues" evidence="1">
    <location>
        <begin position="405"/>
        <end position="416"/>
    </location>
</feature>
<dbReference type="Pfam" id="PF01585">
    <property type="entry name" value="G-patch"/>
    <property type="match status" value="1"/>
</dbReference>
<dbReference type="SMART" id="SM00443">
    <property type="entry name" value="G_patch"/>
    <property type="match status" value="1"/>
</dbReference>
<dbReference type="AlphaFoldDB" id="A0A0B6Z7E8"/>
<dbReference type="GO" id="GO:0045893">
    <property type="term" value="P:positive regulation of DNA-templated transcription"/>
    <property type="evidence" value="ECO:0007669"/>
    <property type="project" value="TreeGrafter"/>
</dbReference>
<dbReference type="PANTHER" id="PTHR14390:SF2">
    <property type="entry name" value="G PATCH DOMAIN-CONTAINING PROTEIN 3"/>
    <property type="match status" value="1"/>
</dbReference>
<sequence>MADNGYDFVAVTNIPSNFHAADLRAHFSSLVESNSFICFHFRHRPEKVSEDTQGNKRKDLKRCCVVKVLKTKLVQFLRYNGQHWTDVNGDLVVGECHVSQIKLKSSRADADVPETVEEETILQMPEFKPPELLLQGNVGTSTVVFLDLIQRCLLPNNLISKLQLKFPKTAARRIYANVNFDYKVSSDSLENAELVDKVNRHRNKYPGVSLSTTKTLYKHRPSSEPVERKGSLISDNCNYTHSQEIHSGPPFINQPVSDKPFIDQSVIDQPFIDQSVIDMDNSSSNLDPTSNSHENGTEEYRPENDSTYASLKPSISLPSVTESYGSDCSKTKLTPGLSEIKLSQCPASETKFLVPVSLPIREKSKNQTNKERRLLEKEEKHRIKRLKAENIEEKLIAVERRYHNDEDAEEWDRHEASEDDPSSQERNKERLYEEEIEQPWEKGGPGVVFYTDAMFWQEKEGDFDEQTTDDLDVDFSAYEEQGAGDKDIKDFLRIRQERRFRDGYDETDRFSIGIGKRLREPTNKCSSRGSRIGAFECHSKGVGRKVMEKQGWKEGLGLGKSMPGIVNALKGEGQGPFNKRGLGYTDIKPVVYGSWMTKKTRSQPHLITTIYDDPKTTDPKEPLLQRSEPSTLKHRQSHIQQFS</sequence>
<evidence type="ECO:0000256" key="1">
    <source>
        <dbReference type="SAM" id="MobiDB-lite"/>
    </source>
</evidence>
<dbReference type="PANTHER" id="PTHR14390">
    <property type="entry name" value="G PATCH DOMAIN CONTAINING PROTEIN 3"/>
    <property type="match status" value="1"/>
</dbReference>
<proteinExistence type="predicted"/>
<gene>
    <name evidence="3" type="primary">ORF48984</name>
</gene>
<feature type="compositionally biased region" description="Basic and acidic residues" evidence="1">
    <location>
        <begin position="295"/>
        <end position="304"/>
    </location>
</feature>
<dbReference type="GO" id="GO:0032480">
    <property type="term" value="P:negative regulation of type I interferon production"/>
    <property type="evidence" value="ECO:0007669"/>
    <property type="project" value="InterPro"/>
</dbReference>
<name>A0A0B6Z7E8_9EUPU</name>